<sequence length="140" mass="15469">MMSRACICFIRSISDIEDKKHGIPHVGEGDGRGPGNERLTFGLMSRQHGRNRPWGEHSDRTLSEVPAARGLREGEAGCPSGFVEFISDSPRFPAVTMLLLLEARGGFDFEMFLLLVINFSEVRLLGSFGGFRRRVVAICG</sequence>
<proteinExistence type="predicted"/>
<gene>
    <name evidence="1" type="ORF">HJG60_012147</name>
</gene>
<dbReference type="EMBL" id="JABVXQ010000008">
    <property type="protein sequence ID" value="KAF6095180.1"/>
    <property type="molecule type" value="Genomic_DNA"/>
</dbReference>
<name>A0A833ZPM1_9CHIR</name>
<dbReference type="AlphaFoldDB" id="A0A833ZPM1"/>
<protein>
    <submittedName>
        <fullName evidence="1">Uncharacterized protein</fullName>
    </submittedName>
</protein>
<accession>A0A833ZPM1</accession>
<reference evidence="1 2" key="1">
    <citation type="journal article" date="2020" name="Nature">
        <title>Six reference-quality genomes reveal evolution of bat adaptations.</title>
        <authorList>
            <person name="Jebb D."/>
            <person name="Huang Z."/>
            <person name="Pippel M."/>
            <person name="Hughes G.M."/>
            <person name="Lavrichenko K."/>
            <person name="Devanna P."/>
            <person name="Winkler S."/>
            <person name="Jermiin L.S."/>
            <person name="Skirmuntt E.C."/>
            <person name="Katzourakis A."/>
            <person name="Burkitt-Gray L."/>
            <person name="Ray D.A."/>
            <person name="Sullivan K.A.M."/>
            <person name="Roscito J.G."/>
            <person name="Kirilenko B.M."/>
            <person name="Davalos L.M."/>
            <person name="Corthals A.P."/>
            <person name="Power M.L."/>
            <person name="Jones G."/>
            <person name="Ransome R.D."/>
            <person name="Dechmann D.K.N."/>
            <person name="Locatelli A.G."/>
            <person name="Puechmaille S.J."/>
            <person name="Fedrigo O."/>
            <person name="Jarvis E.D."/>
            <person name="Hiller M."/>
            <person name="Vernes S.C."/>
            <person name="Myers E.W."/>
            <person name="Teeling E.C."/>
        </authorList>
    </citation>
    <scope>NUCLEOTIDE SEQUENCE [LARGE SCALE GENOMIC DNA]</scope>
    <source>
        <strain evidence="1">Bat1K_MPI-CBG_1</strain>
    </source>
</reference>
<dbReference type="Proteomes" id="UP000664940">
    <property type="component" value="Unassembled WGS sequence"/>
</dbReference>
<comment type="caution">
    <text evidence="1">The sequence shown here is derived from an EMBL/GenBank/DDBJ whole genome shotgun (WGS) entry which is preliminary data.</text>
</comment>
<evidence type="ECO:0000313" key="1">
    <source>
        <dbReference type="EMBL" id="KAF6095180.1"/>
    </source>
</evidence>
<evidence type="ECO:0000313" key="2">
    <source>
        <dbReference type="Proteomes" id="UP000664940"/>
    </source>
</evidence>
<organism evidence="1 2">
    <name type="scientific">Phyllostomus discolor</name>
    <name type="common">pale spear-nosed bat</name>
    <dbReference type="NCBI Taxonomy" id="89673"/>
    <lineage>
        <taxon>Eukaryota</taxon>
        <taxon>Metazoa</taxon>
        <taxon>Chordata</taxon>
        <taxon>Craniata</taxon>
        <taxon>Vertebrata</taxon>
        <taxon>Euteleostomi</taxon>
        <taxon>Mammalia</taxon>
        <taxon>Eutheria</taxon>
        <taxon>Laurasiatheria</taxon>
        <taxon>Chiroptera</taxon>
        <taxon>Yangochiroptera</taxon>
        <taxon>Phyllostomidae</taxon>
        <taxon>Phyllostominae</taxon>
        <taxon>Phyllostomus</taxon>
    </lineage>
</organism>